<comment type="caution">
    <text evidence="2">The sequence shown here is derived from an EMBL/GenBank/DDBJ whole genome shotgun (WGS) entry which is preliminary data.</text>
</comment>
<accession>A0A2I1M3G4</accession>
<reference evidence="2 3" key="1">
    <citation type="submission" date="2017-12" db="EMBL/GenBank/DDBJ databases">
        <title>Phylogenetic diversity of female urinary microbiome.</title>
        <authorList>
            <person name="Thomas-White K."/>
            <person name="Wolfe A.J."/>
        </authorList>
    </citation>
    <scope>NUCLEOTIDE SEQUENCE [LARGE SCALE GENOMIC DNA]</scope>
    <source>
        <strain evidence="2 3">UMB0064</strain>
    </source>
</reference>
<dbReference type="Pfam" id="PF16262">
    <property type="entry name" value="DUF4916"/>
    <property type="match status" value="1"/>
</dbReference>
<feature type="region of interest" description="Disordered" evidence="1">
    <location>
        <begin position="1"/>
        <end position="44"/>
    </location>
</feature>
<dbReference type="Proteomes" id="UP000242263">
    <property type="component" value="Unassembled WGS sequence"/>
</dbReference>
<gene>
    <name evidence="2" type="ORF">CYJ32_06910</name>
</gene>
<dbReference type="AlphaFoldDB" id="A0A2I1M3G4"/>
<sequence length="209" mass="23099">MSVLNDEVPDSDDFDAGRKRGEFDDITPDDFMRGSSSHNPPGWLSRRDIDDVRSKTPLPYIVVVPVRTDDLGRIAYVGSLLTAHDADGTVSRTLITGRVLFHETIRESIARNISKDLGDMTLPHLPVNLQPFMVAEFFPTPGVSPYFDARQHAVALCYIVDIAGDCRPMDETLDVEWVSVSEAVRPEFLAQLPNGFDRVVVQALTSAGV</sequence>
<dbReference type="SUPFAM" id="SSF55811">
    <property type="entry name" value="Nudix"/>
    <property type="match status" value="1"/>
</dbReference>
<dbReference type="InterPro" id="IPR032582">
    <property type="entry name" value="DUF4916"/>
</dbReference>
<evidence type="ECO:0000256" key="1">
    <source>
        <dbReference type="SAM" id="MobiDB-lite"/>
    </source>
</evidence>
<dbReference type="EMBL" id="PKGU01000004">
    <property type="protein sequence ID" value="PKZ14657.1"/>
    <property type="molecule type" value="Genomic_DNA"/>
</dbReference>
<evidence type="ECO:0000313" key="3">
    <source>
        <dbReference type="Proteomes" id="UP000242263"/>
    </source>
</evidence>
<dbReference type="Gene3D" id="3.90.79.10">
    <property type="entry name" value="Nucleoside Triphosphate Pyrophosphohydrolase"/>
    <property type="match status" value="1"/>
</dbReference>
<dbReference type="InterPro" id="IPR015797">
    <property type="entry name" value="NUDIX_hydrolase-like_dom_sf"/>
</dbReference>
<evidence type="ECO:0000313" key="2">
    <source>
        <dbReference type="EMBL" id="PKZ14657.1"/>
    </source>
</evidence>
<organism evidence="2 3">
    <name type="scientific">Alloscardovia omnicolens</name>
    <dbReference type="NCBI Taxonomy" id="419015"/>
    <lineage>
        <taxon>Bacteria</taxon>
        <taxon>Bacillati</taxon>
        <taxon>Actinomycetota</taxon>
        <taxon>Actinomycetes</taxon>
        <taxon>Bifidobacteriales</taxon>
        <taxon>Bifidobacteriaceae</taxon>
        <taxon>Alloscardovia</taxon>
    </lineage>
</organism>
<proteinExistence type="predicted"/>
<dbReference type="RefSeq" id="WP_049188845.1">
    <property type="nucleotide sequence ID" value="NZ_JASODL010000005.1"/>
</dbReference>
<protein>
    <submittedName>
        <fullName evidence="2">DUF4916 domain-containing protein</fullName>
    </submittedName>
</protein>
<name>A0A2I1M3G4_9BIFI</name>